<dbReference type="Pfam" id="PF00587">
    <property type="entry name" value="tRNA-synt_2b"/>
    <property type="match status" value="1"/>
</dbReference>
<dbReference type="CDD" id="cd00861">
    <property type="entry name" value="ProRS_anticodon_short"/>
    <property type="match status" value="1"/>
</dbReference>
<dbReference type="Gene3D" id="3.40.50.800">
    <property type="entry name" value="Anticodon-binding domain"/>
    <property type="match status" value="1"/>
</dbReference>
<comment type="caution">
    <text evidence="11">The sequence shown here is derived from an EMBL/GenBank/DDBJ whole genome shotgun (WGS) entry which is preliminary data.</text>
</comment>
<evidence type="ECO:0000256" key="5">
    <source>
        <dbReference type="ARBA" id="ARBA00022840"/>
    </source>
</evidence>
<dbReference type="GO" id="GO:0005737">
    <property type="term" value="C:cytoplasm"/>
    <property type="evidence" value="ECO:0007669"/>
    <property type="project" value="InterPro"/>
</dbReference>
<dbReference type="InterPro" id="IPR036621">
    <property type="entry name" value="Anticodon-bd_dom_sf"/>
</dbReference>
<evidence type="ECO:0000256" key="2">
    <source>
        <dbReference type="ARBA" id="ARBA00019110"/>
    </source>
</evidence>
<evidence type="ECO:0000256" key="9">
    <source>
        <dbReference type="ARBA" id="ARBA00047671"/>
    </source>
</evidence>
<evidence type="ECO:0000256" key="1">
    <source>
        <dbReference type="ARBA" id="ARBA00012831"/>
    </source>
</evidence>
<keyword evidence="5" id="KW-0067">ATP-binding</keyword>
<dbReference type="PANTHER" id="PTHR42753">
    <property type="entry name" value="MITOCHONDRIAL RIBOSOME PROTEIN L39/PROLYL-TRNA LIGASE FAMILY MEMBER"/>
    <property type="match status" value="1"/>
</dbReference>
<evidence type="ECO:0000256" key="8">
    <source>
        <dbReference type="ARBA" id="ARBA00029731"/>
    </source>
</evidence>
<keyword evidence="7 11" id="KW-0030">Aminoacyl-tRNA synthetase</keyword>
<dbReference type="GO" id="GO:0004827">
    <property type="term" value="F:proline-tRNA ligase activity"/>
    <property type="evidence" value="ECO:0007669"/>
    <property type="project" value="UniProtKB-EC"/>
</dbReference>
<dbReference type="InterPro" id="IPR050062">
    <property type="entry name" value="Pro-tRNA_synthetase"/>
</dbReference>
<dbReference type="EC" id="6.1.1.15" evidence="1"/>
<name>A0A1F8DXW4_9BACT</name>
<keyword evidence="6" id="KW-0648">Protein biosynthesis</keyword>
<evidence type="ECO:0000256" key="6">
    <source>
        <dbReference type="ARBA" id="ARBA00022917"/>
    </source>
</evidence>
<dbReference type="SUPFAM" id="SSF52954">
    <property type="entry name" value="Class II aaRS ABD-related"/>
    <property type="match status" value="1"/>
</dbReference>
<dbReference type="PANTHER" id="PTHR42753:SF2">
    <property type="entry name" value="PROLINE--TRNA LIGASE"/>
    <property type="match status" value="1"/>
</dbReference>
<comment type="catalytic activity">
    <reaction evidence="9">
        <text>tRNA(Pro) + L-proline + ATP = L-prolyl-tRNA(Pro) + AMP + diphosphate</text>
        <dbReference type="Rhea" id="RHEA:14305"/>
        <dbReference type="Rhea" id="RHEA-COMP:9700"/>
        <dbReference type="Rhea" id="RHEA-COMP:9702"/>
        <dbReference type="ChEBI" id="CHEBI:30616"/>
        <dbReference type="ChEBI" id="CHEBI:33019"/>
        <dbReference type="ChEBI" id="CHEBI:60039"/>
        <dbReference type="ChEBI" id="CHEBI:78442"/>
        <dbReference type="ChEBI" id="CHEBI:78532"/>
        <dbReference type="ChEBI" id="CHEBI:456215"/>
        <dbReference type="EC" id="6.1.1.15"/>
    </reaction>
</comment>
<dbReference type="PROSITE" id="PS50862">
    <property type="entry name" value="AA_TRNA_LIGASE_II"/>
    <property type="match status" value="1"/>
</dbReference>
<gene>
    <name evidence="11" type="ORF">A2372_01655</name>
</gene>
<accession>A0A1F8DXW4</accession>
<dbReference type="PRINTS" id="PR01046">
    <property type="entry name" value="TRNASYNTHPRO"/>
</dbReference>
<evidence type="ECO:0000313" key="12">
    <source>
        <dbReference type="Proteomes" id="UP000176422"/>
    </source>
</evidence>
<organism evidence="11 12">
    <name type="scientific">Candidatus Wolfebacteria bacterium RIFOXYB1_FULL_54_12</name>
    <dbReference type="NCBI Taxonomy" id="1802559"/>
    <lineage>
        <taxon>Bacteria</taxon>
        <taxon>Candidatus Wolfeibacteriota</taxon>
    </lineage>
</organism>
<protein>
    <recommendedName>
        <fullName evidence="2">Proline--tRNA ligase</fullName>
        <ecNumber evidence="1">6.1.1.15</ecNumber>
    </recommendedName>
    <alternativeName>
        <fullName evidence="8">Prolyl-tRNA synthetase</fullName>
    </alternativeName>
</protein>
<evidence type="ECO:0000259" key="10">
    <source>
        <dbReference type="PROSITE" id="PS50862"/>
    </source>
</evidence>
<sequence length="419" mass="47620">MRQSHLFTKTRKEAPRDEESTNAKLLIRGGFINKEMAGVYAYLPLGLRVLNNISNIIREEMDAAGGQELFMTVLQDKDTWERTGRWDDKVVDSWFKTSLKNGTELGLGFTHEEAIAKIMTNHIASYKDLPLYAYQIQTKFRNEARAKAGLMRGREFSMKDLYSFSKNKEEHETFYEKMKDVYMRVFTRLGMGDKTYLTISSGGSFSKYSYEFQTISDAGEDTIYIVDEEKKIAINKDDFTDEVLADFNVTVAKDDLRQERSIEVGDIYSLGHKFSEAFGLTYKNEQGEDELVYMGSYGMSPSRLMGAIVELNHDDNGIMWPESVAPYRVHLVNLHAQNDEVSAFADEIYTALQGAGVAVLYDDRREAGIGEKLKDSDLVGIPLRAIISEKNGAQIELKKRKEKDAHLVSKEQLLSLVSK</sequence>
<dbReference type="InterPro" id="IPR006195">
    <property type="entry name" value="aa-tRNA-synth_II"/>
</dbReference>
<keyword evidence="4" id="KW-0547">Nucleotide-binding</keyword>
<dbReference type="Proteomes" id="UP000176422">
    <property type="component" value="Unassembled WGS sequence"/>
</dbReference>
<dbReference type="InterPro" id="IPR004154">
    <property type="entry name" value="Anticodon-bd"/>
</dbReference>
<dbReference type="STRING" id="1802559.A2372_01655"/>
<evidence type="ECO:0000313" key="11">
    <source>
        <dbReference type="EMBL" id="OGM93384.1"/>
    </source>
</evidence>
<evidence type="ECO:0000256" key="4">
    <source>
        <dbReference type="ARBA" id="ARBA00022741"/>
    </source>
</evidence>
<dbReference type="SUPFAM" id="SSF55681">
    <property type="entry name" value="Class II aaRS and biotin synthetases"/>
    <property type="match status" value="1"/>
</dbReference>
<evidence type="ECO:0000256" key="7">
    <source>
        <dbReference type="ARBA" id="ARBA00023146"/>
    </source>
</evidence>
<proteinExistence type="predicted"/>
<dbReference type="InterPro" id="IPR002314">
    <property type="entry name" value="aa-tRNA-synt_IIb"/>
</dbReference>
<keyword evidence="3" id="KW-0436">Ligase</keyword>
<dbReference type="InterPro" id="IPR044140">
    <property type="entry name" value="ProRS_anticodon_short"/>
</dbReference>
<dbReference type="GO" id="GO:0006433">
    <property type="term" value="P:prolyl-tRNA aminoacylation"/>
    <property type="evidence" value="ECO:0007669"/>
    <property type="project" value="InterPro"/>
</dbReference>
<dbReference type="Gene3D" id="3.30.930.10">
    <property type="entry name" value="Bira Bifunctional Protein, Domain 2"/>
    <property type="match status" value="1"/>
</dbReference>
<dbReference type="InterPro" id="IPR002316">
    <property type="entry name" value="Pro-tRNA-ligase_IIa"/>
</dbReference>
<reference evidence="11 12" key="1">
    <citation type="journal article" date="2016" name="Nat. Commun.">
        <title>Thousands of microbial genomes shed light on interconnected biogeochemical processes in an aquifer system.</title>
        <authorList>
            <person name="Anantharaman K."/>
            <person name="Brown C.T."/>
            <person name="Hug L.A."/>
            <person name="Sharon I."/>
            <person name="Castelle C.J."/>
            <person name="Probst A.J."/>
            <person name="Thomas B.C."/>
            <person name="Singh A."/>
            <person name="Wilkins M.J."/>
            <person name="Karaoz U."/>
            <person name="Brodie E.L."/>
            <person name="Williams K.H."/>
            <person name="Hubbard S.S."/>
            <person name="Banfield J.F."/>
        </authorList>
    </citation>
    <scope>NUCLEOTIDE SEQUENCE [LARGE SCALE GENOMIC DNA]</scope>
</reference>
<dbReference type="AlphaFoldDB" id="A0A1F8DXW4"/>
<feature type="domain" description="Aminoacyl-transfer RNA synthetases class-II family profile" evidence="10">
    <location>
        <begin position="38"/>
        <end position="321"/>
    </location>
</feature>
<evidence type="ECO:0000256" key="3">
    <source>
        <dbReference type="ARBA" id="ARBA00022598"/>
    </source>
</evidence>
<dbReference type="InterPro" id="IPR045864">
    <property type="entry name" value="aa-tRNA-synth_II/BPL/LPL"/>
</dbReference>
<dbReference type="Pfam" id="PF03129">
    <property type="entry name" value="HGTP_anticodon"/>
    <property type="match status" value="1"/>
</dbReference>
<dbReference type="EMBL" id="MGIT01000001">
    <property type="protein sequence ID" value="OGM93384.1"/>
    <property type="molecule type" value="Genomic_DNA"/>
</dbReference>
<dbReference type="GO" id="GO:0005524">
    <property type="term" value="F:ATP binding"/>
    <property type="evidence" value="ECO:0007669"/>
    <property type="project" value="UniProtKB-KW"/>
</dbReference>